<protein>
    <submittedName>
        <fullName evidence="1">Tetratricopeptide repeat protein</fullName>
    </submittedName>
</protein>
<dbReference type="SUPFAM" id="SSF48452">
    <property type="entry name" value="TPR-like"/>
    <property type="match status" value="1"/>
</dbReference>
<dbReference type="Pfam" id="PF13424">
    <property type="entry name" value="TPR_12"/>
    <property type="match status" value="1"/>
</dbReference>
<dbReference type="EMBL" id="JBHVZQ010000014">
    <property type="protein sequence ID" value="MFF1275277.1"/>
    <property type="molecule type" value="Genomic_DNA"/>
</dbReference>
<organism evidence="1 2">
    <name type="scientific">Streptomyces marokkonensis</name>
    <dbReference type="NCBI Taxonomy" id="324855"/>
    <lineage>
        <taxon>Bacteria</taxon>
        <taxon>Bacillati</taxon>
        <taxon>Actinomycetota</taxon>
        <taxon>Actinomycetes</taxon>
        <taxon>Kitasatosporales</taxon>
        <taxon>Streptomycetaceae</taxon>
        <taxon>Streptomyces</taxon>
    </lineage>
</organism>
<comment type="caution">
    <text evidence="1">The sequence shown here is derived from an EMBL/GenBank/DDBJ whole genome shotgun (WGS) entry which is preliminary data.</text>
</comment>
<reference evidence="1 2" key="1">
    <citation type="submission" date="2024-09" db="EMBL/GenBank/DDBJ databases">
        <title>The Natural Products Discovery Center: Release of the First 8490 Sequenced Strains for Exploring Actinobacteria Biosynthetic Diversity.</title>
        <authorList>
            <person name="Kalkreuter E."/>
            <person name="Kautsar S.A."/>
            <person name="Yang D."/>
            <person name="Bader C.D."/>
            <person name="Teijaro C.N."/>
            <person name="Fluegel L."/>
            <person name="Davis C.M."/>
            <person name="Simpson J.R."/>
            <person name="Lauterbach L."/>
            <person name="Steele A.D."/>
            <person name="Gui C."/>
            <person name="Meng S."/>
            <person name="Li G."/>
            <person name="Viehrig K."/>
            <person name="Ye F."/>
            <person name="Su P."/>
            <person name="Kiefer A.F."/>
            <person name="Nichols A."/>
            <person name="Cepeda A.J."/>
            <person name="Yan W."/>
            <person name="Fan B."/>
            <person name="Jiang Y."/>
            <person name="Adhikari A."/>
            <person name="Zheng C.-J."/>
            <person name="Schuster L."/>
            <person name="Cowan T.M."/>
            <person name="Smanski M.J."/>
            <person name="Chevrette M.G."/>
            <person name="De Carvalho L.P.S."/>
            <person name="Shen B."/>
        </authorList>
    </citation>
    <scope>NUCLEOTIDE SEQUENCE [LARGE SCALE GENOMIC DNA]</scope>
    <source>
        <strain evidence="1 2">NPDC058328</strain>
    </source>
</reference>
<dbReference type="RefSeq" id="WP_388235732.1">
    <property type="nucleotide sequence ID" value="NZ_JBHVZQ010000014.1"/>
</dbReference>
<proteinExistence type="predicted"/>
<dbReference type="InterPro" id="IPR011990">
    <property type="entry name" value="TPR-like_helical_dom_sf"/>
</dbReference>
<name>A0ABW6Q8A3_9ACTN</name>
<accession>A0ABW6Q8A3</accession>
<sequence>MHVLGSGIAGAGVGGHPQALATLEDLGRLQGTTGDAQAASDTYQALLTQIERHLGRDHLATLSVLDKLAMWRGRAGHPREAVHFLTRMLTGTQRLVDPTHPIISTITDNIAHWLDQADIAEQRNGP</sequence>
<dbReference type="Gene3D" id="1.25.40.10">
    <property type="entry name" value="Tetratricopeptide repeat domain"/>
    <property type="match status" value="1"/>
</dbReference>
<evidence type="ECO:0000313" key="2">
    <source>
        <dbReference type="Proteomes" id="UP001601627"/>
    </source>
</evidence>
<gene>
    <name evidence="1" type="ORF">ACFVZC_17965</name>
</gene>
<evidence type="ECO:0000313" key="1">
    <source>
        <dbReference type="EMBL" id="MFF1275277.1"/>
    </source>
</evidence>
<keyword evidence="2" id="KW-1185">Reference proteome</keyword>
<dbReference type="Proteomes" id="UP001601627">
    <property type="component" value="Unassembled WGS sequence"/>
</dbReference>